<evidence type="ECO:0000256" key="1">
    <source>
        <dbReference type="ARBA" id="ARBA00022448"/>
    </source>
</evidence>
<dbReference type="InterPro" id="IPR027417">
    <property type="entry name" value="P-loop_NTPase"/>
</dbReference>
<dbReference type="PANTHER" id="PTHR42939">
    <property type="entry name" value="ABC TRANSPORTER ATP-BINDING PROTEIN ALBC-RELATED"/>
    <property type="match status" value="1"/>
</dbReference>
<dbReference type="InterPro" id="IPR051782">
    <property type="entry name" value="ABC_Transporter_VariousFunc"/>
</dbReference>
<keyword evidence="1" id="KW-0813">Transport</keyword>
<keyword evidence="2" id="KW-0547">Nucleotide-binding</keyword>
<organism evidence="4 5">
    <name type="scientific">Bacillus smithii 7_3_47FAA</name>
    <dbReference type="NCBI Taxonomy" id="665952"/>
    <lineage>
        <taxon>Bacteria</taxon>
        <taxon>Bacillati</taxon>
        <taxon>Bacillota</taxon>
        <taxon>Bacilli</taxon>
        <taxon>Bacillales</taxon>
        <taxon>Bacillaceae</taxon>
        <taxon>Bacillus</taxon>
    </lineage>
</organism>
<reference evidence="4 5" key="1">
    <citation type="submission" date="2011-09" db="EMBL/GenBank/DDBJ databases">
        <title>The Genome Sequence of Bacillus smithii 7_3_47FAA.</title>
        <authorList>
            <consortium name="The Broad Institute Genome Sequencing Platform"/>
            <person name="Earl A."/>
            <person name="Ward D."/>
            <person name="Feldgarden M."/>
            <person name="Gevers D."/>
            <person name="Daigneault M."/>
            <person name="Strauss J."/>
            <person name="Allen-Vercoe E."/>
            <person name="Young S.K."/>
            <person name="Zeng Q."/>
            <person name="Gargeya S."/>
            <person name="Fitzgerald M."/>
            <person name="Haas B."/>
            <person name="Abouelleil A."/>
            <person name="Alvarado L."/>
            <person name="Arachchi H.M."/>
            <person name="Berlin A."/>
            <person name="Brown A."/>
            <person name="Chapman S.B."/>
            <person name="Chen Z."/>
            <person name="Dunbar C."/>
            <person name="Freedman E."/>
            <person name="Gearin G."/>
            <person name="Goldberg J."/>
            <person name="Griggs A."/>
            <person name="Gujja S."/>
            <person name="Heiman D."/>
            <person name="Howarth C."/>
            <person name="Larson L."/>
            <person name="Lui A."/>
            <person name="MacDonald P.J.P."/>
            <person name="Montmayeur A."/>
            <person name="Murphy C."/>
            <person name="Neiman D."/>
            <person name="Pearson M."/>
            <person name="Priest M."/>
            <person name="Roberts A."/>
            <person name="Saif S."/>
            <person name="Shea T."/>
            <person name="Shenoy N."/>
            <person name="Sisk P."/>
            <person name="Stolte C."/>
            <person name="Sykes S."/>
            <person name="Wortman J."/>
            <person name="Nusbaum C."/>
            <person name="Birren B."/>
        </authorList>
    </citation>
    <scope>NUCLEOTIDE SEQUENCE [LARGE SCALE GENOMIC DNA]</scope>
    <source>
        <strain evidence="4 5">7_3_47FAA</strain>
    </source>
</reference>
<evidence type="ECO:0000256" key="2">
    <source>
        <dbReference type="ARBA" id="ARBA00022741"/>
    </source>
</evidence>
<dbReference type="GO" id="GO:0005524">
    <property type="term" value="F:ATP binding"/>
    <property type="evidence" value="ECO:0007669"/>
    <property type="project" value="UniProtKB-KW"/>
</dbReference>
<comment type="caution">
    <text evidence="4">The sequence shown here is derived from an EMBL/GenBank/DDBJ whole genome shotgun (WGS) entry which is preliminary data.</text>
</comment>
<evidence type="ECO:0000313" key="5">
    <source>
        <dbReference type="Proteomes" id="UP000011747"/>
    </source>
</evidence>
<dbReference type="HOGENOM" id="CLU_2630846_0_0_9"/>
<evidence type="ECO:0000256" key="3">
    <source>
        <dbReference type="ARBA" id="ARBA00022840"/>
    </source>
</evidence>
<accession>G9QNK9</accession>
<dbReference type="Gene3D" id="3.40.50.300">
    <property type="entry name" value="P-loop containing nucleotide triphosphate hydrolases"/>
    <property type="match status" value="1"/>
</dbReference>
<evidence type="ECO:0000313" key="4">
    <source>
        <dbReference type="EMBL" id="EHL75602.1"/>
    </source>
</evidence>
<dbReference type="AlphaFoldDB" id="G9QNK9"/>
<gene>
    <name evidence="4" type="ORF">HMPREF1015_02752</name>
</gene>
<dbReference type="Proteomes" id="UP000011747">
    <property type="component" value="Unassembled WGS sequence"/>
</dbReference>
<keyword evidence="5" id="KW-1185">Reference proteome</keyword>
<dbReference type="PANTHER" id="PTHR42939:SF1">
    <property type="entry name" value="ABC TRANSPORTER ATP-BINDING PROTEIN ALBC-RELATED"/>
    <property type="match status" value="1"/>
</dbReference>
<dbReference type="PATRIC" id="fig|665952.3.peg.2718"/>
<keyword evidence="3" id="KW-0067">ATP-binding</keyword>
<dbReference type="EMBL" id="ACWF01000137">
    <property type="protein sequence ID" value="EHL75602.1"/>
    <property type="molecule type" value="Genomic_DNA"/>
</dbReference>
<name>G9QNK9_9BACI</name>
<dbReference type="SUPFAM" id="SSF52540">
    <property type="entry name" value="P-loop containing nucleoside triphosphate hydrolases"/>
    <property type="match status" value="1"/>
</dbReference>
<proteinExistence type="predicted"/>
<evidence type="ECO:0008006" key="6">
    <source>
        <dbReference type="Google" id="ProtNLM"/>
    </source>
</evidence>
<sequence length="77" mass="8902">MKHKLFFIAMFARKTEIIFLDEPFTALDQKSQEIAIDLLKTYSKNGGAILLVSHLKDLQRELANKIYLMSNGKLKEM</sequence>
<protein>
    <recommendedName>
        <fullName evidence="6">ABC transporter domain-containing protein</fullName>
    </recommendedName>
</protein>